<dbReference type="Pfam" id="PF04187">
    <property type="entry name" value="Cofac_haem_bdg"/>
    <property type="match status" value="1"/>
</dbReference>
<gene>
    <name evidence="3" type="ORF">WJX72_000076</name>
</gene>
<evidence type="ECO:0000313" key="4">
    <source>
        <dbReference type="Proteomes" id="UP001489004"/>
    </source>
</evidence>
<evidence type="ECO:0000259" key="2">
    <source>
        <dbReference type="Pfam" id="PF04187"/>
    </source>
</evidence>
<name>A0AAW1PPI9_9CHLO</name>
<feature type="compositionally biased region" description="Low complexity" evidence="1">
    <location>
        <begin position="38"/>
        <end position="66"/>
    </location>
</feature>
<proteinExistence type="predicted"/>
<comment type="caution">
    <text evidence="3">The sequence shown here is derived from an EMBL/GenBank/DDBJ whole genome shotgun (WGS) entry which is preliminary data.</text>
</comment>
<dbReference type="Gene3D" id="3.40.50.11550">
    <property type="match status" value="1"/>
</dbReference>
<sequence>MGHSFVLWPVGVSYRVLMPVIYGDVKFYDSSSTSTRIPEAASTSDSAAESPAQDVPGSSGKPAGSASLAHPHYAVYNSKGDRVPVSAIVDSMRDVQVVMLGEYHDDPVAHHLELLLLKQALRRYRPVRPGEAGERTEERRMSVSLEMLETDVQEVVDAYLAGYITETDLIKDARLWPNYEHDYRPLVELARLEGLPVVCANAPRRYVSLCRRRGRAALDQLPEVAKQWLAPLPFAPPSAAYIHKTDQLFRQEPSAQQVSWDPPDDRAVPASNSSREEAVDSNFLDAQSLWDATMAHSIAKRLSIDAMAPGQPALPSLVLHVCGKFHSEGWMGIPEHLRWYHTSVRMLIVTFLPTAGPVALTAQEFKAAHLSQYGHYVVMTDANQPRSFEAEHPV</sequence>
<evidence type="ECO:0000256" key="1">
    <source>
        <dbReference type="SAM" id="MobiDB-lite"/>
    </source>
</evidence>
<keyword evidence="4" id="KW-1185">Reference proteome</keyword>
<dbReference type="InterPro" id="IPR007314">
    <property type="entry name" value="Cofac_haem-bd_dom"/>
</dbReference>
<dbReference type="Proteomes" id="UP001489004">
    <property type="component" value="Unassembled WGS sequence"/>
</dbReference>
<organism evidence="3 4">
    <name type="scientific">[Myrmecia] bisecta</name>
    <dbReference type="NCBI Taxonomy" id="41462"/>
    <lineage>
        <taxon>Eukaryota</taxon>
        <taxon>Viridiplantae</taxon>
        <taxon>Chlorophyta</taxon>
        <taxon>core chlorophytes</taxon>
        <taxon>Trebouxiophyceae</taxon>
        <taxon>Trebouxiales</taxon>
        <taxon>Trebouxiaceae</taxon>
        <taxon>Myrmecia</taxon>
    </lineage>
</organism>
<dbReference type="AlphaFoldDB" id="A0AAW1PPI9"/>
<feature type="region of interest" description="Disordered" evidence="1">
    <location>
        <begin position="36"/>
        <end position="66"/>
    </location>
</feature>
<accession>A0AAW1PPI9</accession>
<dbReference type="CDD" id="cd14727">
    <property type="entry name" value="ChanN-like"/>
    <property type="match status" value="1"/>
</dbReference>
<protein>
    <recommendedName>
        <fullName evidence="2">Haem-binding uptake Tiki superfamily ChaN domain-containing protein</fullName>
    </recommendedName>
</protein>
<dbReference type="EMBL" id="JALJOR010000010">
    <property type="protein sequence ID" value="KAK9809834.1"/>
    <property type="molecule type" value="Genomic_DNA"/>
</dbReference>
<feature type="region of interest" description="Disordered" evidence="1">
    <location>
        <begin position="253"/>
        <end position="279"/>
    </location>
</feature>
<reference evidence="3 4" key="1">
    <citation type="journal article" date="2024" name="Nat. Commun.">
        <title>Phylogenomics reveals the evolutionary origins of lichenization in chlorophyte algae.</title>
        <authorList>
            <person name="Puginier C."/>
            <person name="Libourel C."/>
            <person name="Otte J."/>
            <person name="Skaloud P."/>
            <person name="Haon M."/>
            <person name="Grisel S."/>
            <person name="Petersen M."/>
            <person name="Berrin J.G."/>
            <person name="Delaux P.M."/>
            <person name="Dal Grande F."/>
            <person name="Keller J."/>
        </authorList>
    </citation>
    <scope>NUCLEOTIDE SEQUENCE [LARGE SCALE GENOMIC DNA]</scope>
    <source>
        <strain evidence="3 4">SAG 2043</strain>
    </source>
</reference>
<evidence type="ECO:0000313" key="3">
    <source>
        <dbReference type="EMBL" id="KAK9809834.1"/>
    </source>
</evidence>
<dbReference type="SUPFAM" id="SSF159501">
    <property type="entry name" value="EreA/ChaN-like"/>
    <property type="match status" value="1"/>
</dbReference>
<feature type="domain" description="Haem-binding uptake Tiki superfamily ChaN" evidence="2">
    <location>
        <begin position="89"/>
        <end position="337"/>
    </location>
</feature>